<evidence type="ECO:0000256" key="2">
    <source>
        <dbReference type="SAM" id="MobiDB-lite"/>
    </source>
</evidence>
<protein>
    <submittedName>
        <fullName evidence="3">Uncharacterized protein</fullName>
    </submittedName>
</protein>
<organism evidence="3 4">
    <name type="scientific">Puccinia graminis f. sp. tritici</name>
    <dbReference type="NCBI Taxonomy" id="56615"/>
    <lineage>
        <taxon>Eukaryota</taxon>
        <taxon>Fungi</taxon>
        <taxon>Dikarya</taxon>
        <taxon>Basidiomycota</taxon>
        <taxon>Pucciniomycotina</taxon>
        <taxon>Pucciniomycetes</taxon>
        <taxon>Pucciniales</taxon>
        <taxon>Pucciniaceae</taxon>
        <taxon>Puccinia</taxon>
    </lineage>
</organism>
<feature type="region of interest" description="Disordered" evidence="2">
    <location>
        <begin position="446"/>
        <end position="493"/>
    </location>
</feature>
<evidence type="ECO:0000313" key="4">
    <source>
        <dbReference type="Proteomes" id="UP000325313"/>
    </source>
</evidence>
<name>A0A5B0RVC9_PUCGR</name>
<sequence>MEQQQQQPTTTINNNNNNNEQQQQQTSNNNNNSKILTILRNKQPGLIEQEENHKTWNEILLKQGRLAQLRLDRPAEEEIVELITQELITTKQQEHQSSLVRELIRLYENYHHHSQEQEQEDEEERRADNLARRVLINWGKREPKELFTILDRLLFVRSTPSTKEPTDEDTSQAEGEEEFGALGLLLDFLSHQPYSIHTIRATGLLNNLVLRLIATPQPPGSATPGRPPRRSLKLSIDALLLILPRVSSLIALYLPFLFLGFASSLCSAHAPPDNNTLNLAPLPPIHLDFLLSLDNALLNLFSFLYGIAPCNFLDFLRNPVDLFLAFSPPLNNNGEPSPVELDDRFKALQQESSRAELEALAPVDRLRSLVLPLMDRHRLNKNLVLMAPSSERKEIAHRLKMYEPAELIEKCERTLIVAASSEVGELGARDEVTQVGELLGWCVRGPKSADPAGSSTTVKPEEQQLERPSTPPSIPGPLSDPPQAPQASALQPGLQKQIEQLRTDNQMLRSQLHLELYLKSQHLQQLGSVHKQNILGAGLEAENQNLLRMNKELRKKLRQKHESEQEKQSSNLITSRNKVAYQELIKKKNLALKNDNLAFLSAKFSLLNQINELEKAIELQNKNLLFVQSEAHELKNQLTLLEPELRTMESLQTQTTSLSNALLVWDDDLRRFREARSRIDSLRAQARKWLSQASCNELENQQLRAQLLSQQERINRLELENECFKKRSAGRTLLDPHSKPPHTDDDDDDDRMMDTSHDRNSCRLRSRKKLENLAKLVDEYRHENFELRRRIVEWDIEGGRVEADQSVGKQAVAVVEGVGERAGDAVKGVEEGRVEVAEGEAGGAEEERVDAGGELGAGEAGGGEAAAVEVGEMESGGMKDGALEEDRTEVNDDGDPSTTQAVDRSDKEAPTSVVSTTTTAALLQDQQPPEDPVPGPAMSPTRPVDQVDEPSCLSVDDAATGTVN</sequence>
<feature type="compositionally biased region" description="Low complexity" evidence="2">
    <location>
        <begin position="911"/>
        <end position="923"/>
    </location>
</feature>
<feature type="compositionally biased region" description="Basic and acidic residues" evidence="2">
    <location>
        <begin position="881"/>
        <end position="890"/>
    </location>
</feature>
<gene>
    <name evidence="3" type="ORF">PGTUg99_036284</name>
</gene>
<dbReference type="GO" id="GO:0051726">
    <property type="term" value="P:regulation of cell cycle"/>
    <property type="evidence" value="ECO:0007669"/>
    <property type="project" value="TreeGrafter"/>
</dbReference>
<feature type="compositionally biased region" description="Pro residues" evidence="2">
    <location>
        <begin position="469"/>
        <end position="484"/>
    </location>
</feature>
<comment type="caution">
    <text evidence="3">The sequence shown here is derived from an EMBL/GenBank/DDBJ whole genome shotgun (WGS) entry which is preliminary data.</text>
</comment>
<evidence type="ECO:0000256" key="1">
    <source>
        <dbReference type="SAM" id="Coils"/>
    </source>
</evidence>
<feature type="coiled-coil region" evidence="1">
    <location>
        <begin position="603"/>
        <end position="637"/>
    </location>
</feature>
<feature type="region of interest" description="Disordered" evidence="2">
    <location>
        <begin position="730"/>
        <end position="759"/>
    </location>
</feature>
<keyword evidence="1" id="KW-0175">Coiled coil</keyword>
<accession>A0A5B0RVC9</accession>
<evidence type="ECO:0000313" key="3">
    <source>
        <dbReference type="EMBL" id="KAA1129750.1"/>
    </source>
</evidence>
<feature type="region of interest" description="Disordered" evidence="2">
    <location>
        <begin position="1"/>
        <end position="32"/>
    </location>
</feature>
<proteinExistence type="predicted"/>
<dbReference type="Proteomes" id="UP000325313">
    <property type="component" value="Unassembled WGS sequence"/>
</dbReference>
<feature type="compositionally biased region" description="Low complexity" evidence="2">
    <location>
        <begin position="865"/>
        <end position="876"/>
    </location>
</feature>
<dbReference type="GO" id="GO:0032007">
    <property type="term" value="P:negative regulation of TOR signaling"/>
    <property type="evidence" value="ECO:0007669"/>
    <property type="project" value="TreeGrafter"/>
</dbReference>
<reference evidence="3 4" key="1">
    <citation type="submission" date="2019-05" db="EMBL/GenBank/DDBJ databases">
        <title>Emergence of the Ug99 lineage of the wheat stem rust pathogen through somatic hybridization.</title>
        <authorList>
            <person name="Li F."/>
            <person name="Upadhyaya N.M."/>
            <person name="Sperschneider J."/>
            <person name="Matny O."/>
            <person name="Nguyen-Phuc H."/>
            <person name="Mago R."/>
            <person name="Raley C."/>
            <person name="Miller M.E."/>
            <person name="Silverstein K.A.T."/>
            <person name="Henningsen E."/>
            <person name="Hirsch C.D."/>
            <person name="Visser B."/>
            <person name="Pretorius Z.A."/>
            <person name="Steffenson B.J."/>
            <person name="Schwessinger B."/>
            <person name="Dodds P.N."/>
            <person name="Figueroa M."/>
        </authorList>
    </citation>
    <scope>NUCLEOTIDE SEQUENCE [LARGE SCALE GENOMIC DNA]</scope>
    <source>
        <strain evidence="3 4">Ug99</strain>
    </source>
</reference>
<dbReference type="InterPro" id="IPR007483">
    <property type="entry name" value="Hamartin"/>
</dbReference>
<feature type="compositionally biased region" description="Basic and acidic residues" evidence="2">
    <location>
        <begin position="734"/>
        <end position="743"/>
    </location>
</feature>
<feature type="region of interest" description="Disordered" evidence="2">
    <location>
        <begin position="837"/>
        <end position="964"/>
    </location>
</feature>
<dbReference type="PANTHER" id="PTHR15154">
    <property type="entry name" value="HAMARTIN"/>
    <property type="match status" value="1"/>
</dbReference>
<feature type="coiled-coil region" evidence="1">
    <location>
        <begin position="536"/>
        <end position="567"/>
    </location>
</feature>
<feature type="coiled-coil region" evidence="1">
    <location>
        <begin position="672"/>
        <end position="727"/>
    </location>
</feature>
<dbReference type="AlphaFoldDB" id="A0A5B0RVC9"/>
<dbReference type="EMBL" id="VDEP01000136">
    <property type="protein sequence ID" value="KAA1129750.1"/>
    <property type="molecule type" value="Genomic_DNA"/>
</dbReference>
<feature type="compositionally biased region" description="Gly residues" evidence="2">
    <location>
        <begin position="853"/>
        <end position="864"/>
    </location>
</feature>
<dbReference type="PANTHER" id="PTHR15154:SF2">
    <property type="entry name" value="HAMARTIN"/>
    <property type="match status" value="1"/>
</dbReference>
<dbReference type="GO" id="GO:0033596">
    <property type="term" value="C:TSC1-TSC2 complex"/>
    <property type="evidence" value="ECO:0007669"/>
    <property type="project" value="TreeGrafter"/>
</dbReference>